<evidence type="ECO:0000256" key="1">
    <source>
        <dbReference type="SAM" id="MobiDB-lite"/>
    </source>
</evidence>
<keyword evidence="2" id="KW-1133">Transmembrane helix</keyword>
<feature type="transmembrane region" description="Helical" evidence="2">
    <location>
        <begin position="67"/>
        <end position="85"/>
    </location>
</feature>
<dbReference type="PANTHER" id="PTHR12943">
    <property type="entry name" value="HOMOCYSTEINE-RESPONSIVE ENDOPLASMIC RETICULUM-RESIDENT UNIQUITIN-LIKE DOMAIN HERPUD PROTEIN FAMILY MEMBER"/>
    <property type="match status" value="1"/>
</dbReference>
<feature type="compositionally biased region" description="Polar residues" evidence="1">
    <location>
        <begin position="136"/>
        <end position="157"/>
    </location>
</feature>
<proteinExistence type="predicted"/>
<comment type="caution">
    <text evidence="3">The sequence shown here is derived from an EMBL/GenBank/DDBJ whole genome shotgun (WGS) entry which is preliminary data.</text>
</comment>
<dbReference type="OrthoDB" id="21589at2759"/>
<protein>
    <submittedName>
        <fullName evidence="3">Uncharacterized protein</fullName>
    </submittedName>
</protein>
<evidence type="ECO:0000313" key="4">
    <source>
        <dbReference type="Proteomes" id="UP000784294"/>
    </source>
</evidence>
<keyword evidence="4" id="KW-1185">Reference proteome</keyword>
<dbReference type="PANTHER" id="PTHR12943:SF27">
    <property type="entry name" value="HOMOCYSTEINE-INDUCED ENDOPLASMIC RETICULUM PROTEIN, ISOFORM A"/>
    <property type="match status" value="1"/>
</dbReference>
<feature type="compositionally biased region" description="Basic and acidic residues" evidence="1">
    <location>
        <begin position="113"/>
        <end position="131"/>
    </location>
</feature>
<sequence length="222" mass="23834">MARANINEAAAPLGLFANLFRRFGVLVPGGGGDAAADGVMGGVAAAVAAEEDENNAGAAGIVDLLDLFYMFFRLGIVLAICAVYSSLEKTLVVIGVVLCVYIHNHLRERQMLRRQQEETERRRQDNQERQRLRPTSEASLSDSGPSASQDQLVTQPSHLEESNSQHSLNPETNVAEHIAVEVNADDAFQGPAAVDRLRAVAATSLQFVTTLITSIIPEPQAG</sequence>
<dbReference type="Proteomes" id="UP000784294">
    <property type="component" value="Unassembled WGS sequence"/>
</dbReference>
<dbReference type="AlphaFoldDB" id="A0A3S5CB35"/>
<organism evidence="3 4">
    <name type="scientific">Protopolystoma xenopodis</name>
    <dbReference type="NCBI Taxonomy" id="117903"/>
    <lineage>
        <taxon>Eukaryota</taxon>
        <taxon>Metazoa</taxon>
        <taxon>Spiralia</taxon>
        <taxon>Lophotrochozoa</taxon>
        <taxon>Platyhelminthes</taxon>
        <taxon>Monogenea</taxon>
        <taxon>Polyopisthocotylea</taxon>
        <taxon>Polystomatidea</taxon>
        <taxon>Polystomatidae</taxon>
        <taxon>Protopolystoma</taxon>
    </lineage>
</organism>
<reference evidence="3" key="1">
    <citation type="submission" date="2018-11" db="EMBL/GenBank/DDBJ databases">
        <authorList>
            <consortium name="Pathogen Informatics"/>
        </authorList>
    </citation>
    <scope>NUCLEOTIDE SEQUENCE</scope>
</reference>
<name>A0A3S5CB35_9PLAT</name>
<keyword evidence="2" id="KW-0472">Membrane</keyword>
<accession>A0A3S5CB35</accession>
<keyword evidence="2" id="KW-0812">Transmembrane</keyword>
<gene>
    <name evidence="3" type="ORF">PXEA_LOCUS262</name>
</gene>
<dbReference type="GO" id="GO:0030968">
    <property type="term" value="P:endoplasmic reticulum unfolded protein response"/>
    <property type="evidence" value="ECO:0007669"/>
    <property type="project" value="TreeGrafter"/>
</dbReference>
<dbReference type="InterPro" id="IPR039751">
    <property type="entry name" value="HERPUD1/2"/>
</dbReference>
<evidence type="ECO:0000256" key="2">
    <source>
        <dbReference type="SAM" id="Phobius"/>
    </source>
</evidence>
<dbReference type="EMBL" id="CAAALY010000464">
    <property type="protein sequence ID" value="VEL06822.1"/>
    <property type="molecule type" value="Genomic_DNA"/>
</dbReference>
<feature type="transmembrane region" description="Helical" evidence="2">
    <location>
        <begin position="91"/>
        <end position="106"/>
    </location>
</feature>
<evidence type="ECO:0000313" key="3">
    <source>
        <dbReference type="EMBL" id="VEL06822.1"/>
    </source>
</evidence>
<feature type="region of interest" description="Disordered" evidence="1">
    <location>
        <begin position="113"/>
        <end position="169"/>
    </location>
</feature>